<protein>
    <submittedName>
        <fullName evidence="1">(wild Malaysian banana) hypothetical protein</fullName>
    </submittedName>
</protein>
<dbReference type="EMBL" id="HG996466">
    <property type="protein sequence ID" value="CAG1860186.1"/>
    <property type="molecule type" value="Genomic_DNA"/>
</dbReference>
<dbReference type="InParanoid" id="A0A804HWL0"/>
<accession>A0A804HWL0</accession>
<evidence type="ECO:0000313" key="1">
    <source>
        <dbReference type="EMBL" id="CAG1860186.1"/>
    </source>
</evidence>
<dbReference type="EnsemblPlants" id="Ma01_t20980.1">
    <property type="protein sequence ID" value="Ma01_p20980.1"/>
    <property type="gene ID" value="Ma01_g20980"/>
</dbReference>
<organism evidence="2 3">
    <name type="scientific">Musa acuminata subsp. malaccensis</name>
    <name type="common">Wild banana</name>
    <name type="synonym">Musa malaccensis</name>
    <dbReference type="NCBI Taxonomy" id="214687"/>
    <lineage>
        <taxon>Eukaryota</taxon>
        <taxon>Viridiplantae</taxon>
        <taxon>Streptophyta</taxon>
        <taxon>Embryophyta</taxon>
        <taxon>Tracheophyta</taxon>
        <taxon>Spermatophyta</taxon>
        <taxon>Magnoliopsida</taxon>
        <taxon>Liliopsida</taxon>
        <taxon>Zingiberales</taxon>
        <taxon>Musaceae</taxon>
        <taxon>Musa</taxon>
    </lineage>
</organism>
<dbReference type="AlphaFoldDB" id="A0A804HWL0"/>
<sequence>MFIVLCIVESCSKMISFCFLKITRMFKPSLVADCIFSNIVEEFSGRSNRLESMFSREISEQYIYMWISRFRSDHCV</sequence>
<evidence type="ECO:0000313" key="2">
    <source>
        <dbReference type="EnsemblPlants" id="Ma01_p20980.1"/>
    </source>
</evidence>
<reference evidence="2" key="2">
    <citation type="submission" date="2021-05" db="UniProtKB">
        <authorList>
            <consortium name="EnsemblPlants"/>
        </authorList>
    </citation>
    <scope>IDENTIFICATION</scope>
    <source>
        <strain evidence="2">subsp. malaccensis</strain>
    </source>
</reference>
<dbReference type="Proteomes" id="UP000012960">
    <property type="component" value="Unplaced"/>
</dbReference>
<name>A0A804HWL0_MUSAM</name>
<keyword evidence="3" id="KW-1185">Reference proteome</keyword>
<gene>
    <name evidence="1" type="ORF">GSMUA_304820.1</name>
</gene>
<evidence type="ECO:0000313" key="3">
    <source>
        <dbReference type="Proteomes" id="UP000012960"/>
    </source>
</evidence>
<dbReference type="Gramene" id="Ma01_t20980.1">
    <property type="protein sequence ID" value="Ma01_p20980.1"/>
    <property type="gene ID" value="Ma01_g20980"/>
</dbReference>
<reference evidence="1" key="1">
    <citation type="submission" date="2021-03" db="EMBL/GenBank/DDBJ databases">
        <authorList>
            <consortium name="Genoscope - CEA"/>
            <person name="William W."/>
        </authorList>
    </citation>
    <scope>NUCLEOTIDE SEQUENCE</scope>
    <source>
        <strain evidence="1">Doubled-haploid Pahang</strain>
    </source>
</reference>
<proteinExistence type="predicted"/>